<evidence type="ECO:0000256" key="4">
    <source>
        <dbReference type="ARBA" id="ARBA00022884"/>
    </source>
</evidence>
<evidence type="ECO:0000313" key="10">
    <source>
        <dbReference type="WBParaSite" id="MBELARI_LOCUS17027"/>
    </source>
</evidence>
<keyword evidence="5" id="KW-0539">Nucleus</keyword>
<dbReference type="Pfam" id="PF00076">
    <property type="entry name" value="RRM_1"/>
    <property type="match status" value="2"/>
</dbReference>
<dbReference type="PANTHER" id="PTHR23003">
    <property type="entry name" value="RNA RECOGNITION MOTIF RRM DOMAIN CONTAINING PROTEIN"/>
    <property type="match status" value="1"/>
</dbReference>
<proteinExistence type="predicted"/>
<sequence length="251" mass="27569">MSDRDCRIYVGNLPDDVRERDVEDIFDKYGKIRAIDIKAKGRAPAFAFVDFDDPRDAEDAVRGRDGYSFDGMRLRVEFPRGVGPRGPGGRPMSDRDGGRSRGGDRDRDRDDHGRGGRSAPPRRSGYRVKITGLPSTGSWQDVKDHLRDAGDVCYADVYGDGTGVAEFTHRDDMKRALKKLDDTKFRSHEGETAYVRITEVSGSPGGGGGSGGGGGGGRRRSPEYSPRRSRSRSPPSRSRSRSPASRSRSRS</sequence>
<dbReference type="PROSITE" id="PS50102">
    <property type="entry name" value="RRM"/>
    <property type="match status" value="2"/>
</dbReference>
<dbReference type="FunFam" id="3.30.70.330:FF:000815">
    <property type="entry name" value="Serine/arginine-rich splicing factor SR30"/>
    <property type="match status" value="1"/>
</dbReference>
<feature type="compositionally biased region" description="Low complexity" evidence="7">
    <location>
        <begin position="232"/>
        <end position="251"/>
    </location>
</feature>
<reference evidence="10" key="1">
    <citation type="submission" date="2024-02" db="UniProtKB">
        <authorList>
            <consortium name="WormBaseParasite"/>
        </authorList>
    </citation>
    <scope>IDENTIFICATION</scope>
</reference>
<evidence type="ECO:0000256" key="1">
    <source>
        <dbReference type="ARBA" id="ARBA00004123"/>
    </source>
</evidence>
<dbReference type="InterPro" id="IPR035979">
    <property type="entry name" value="RBD_domain_sf"/>
</dbReference>
<evidence type="ECO:0000256" key="3">
    <source>
        <dbReference type="ARBA" id="ARBA00022737"/>
    </source>
</evidence>
<dbReference type="AlphaFoldDB" id="A0AAF3ET77"/>
<dbReference type="GO" id="GO:0005634">
    <property type="term" value="C:nucleus"/>
    <property type="evidence" value="ECO:0007669"/>
    <property type="project" value="UniProtKB-SubCell"/>
</dbReference>
<dbReference type="CDD" id="cd12338">
    <property type="entry name" value="RRM1_SRSF1_like"/>
    <property type="match status" value="1"/>
</dbReference>
<feature type="domain" description="RRM" evidence="8">
    <location>
        <begin position="126"/>
        <end position="200"/>
    </location>
</feature>
<feature type="region of interest" description="Disordered" evidence="7">
    <location>
        <begin position="192"/>
        <end position="251"/>
    </location>
</feature>
<evidence type="ECO:0000256" key="6">
    <source>
        <dbReference type="PROSITE-ProRule" id="PRU00176"/>
    </source>
</evidence>
<dbReference type="SUPFAM" id="SSF54928">
    <property type="entry name" value="RNA-binding domain, RBD"/>
    <property type="match status" value="1"/>
</dbReference>
<dbReference type="WBParaSite" id="MBELARI_LOCUS17027">
    <property type="protein sequence ID" value="MBELARI_LOCUS17027"/>
    <property type="gene ID" value="MBELARI_LOCUS17027"/>
</dbReference>
<organism evidence="9 10">
    <name type="scientific">Mesorhabditis belari</name>
    <dbReference type="NCBI Taxonomy" id="2138241"/>
    <lineage>
        <taxon>Eukaryota</taxon>
        <taxon>Metazoa</taxon>
        <taxon>Ecdysozoa</taxon>
        <taxon>Nematoda</taxon>
        <taxon>Chromadorea</taxon>
        <taxon>Rhabditida</taxon>
        <taxon>Rhabditina</taxon>
        <taxon>Rhabditomorpha</taxon>
        <taxon>Rhabditoidea</taxon>
        <taxon>Rhabditidae</taxon>
        <taxon>Mesorhabditinae</taxon>
        <taxon>Mesorhabditis</taxon>
    </lineage>
</organism>
<keyword evidence="3" id="KW-0677">Repeat</keyword>
<feature type="domain" description="RRM" evidence="8">
    <location>
        <begin position="6"/>
        <end position="81"/>
    </location>
</feature>
<evidence type="ECO:0000259" key="8">
    <source>
        <dbReference type="PROSITE" id="PS50102"/>
    </source>
</evidence>
<keyword evidence="4 6" id="KW-0694">RNA-binding</keyword>
<evidence type="ECO:0000256" key="5">
    <source>
        <dbReference type="ARBA" id="ARBA00023242"/>
    </source>
</evidence>
<evidence type="ECO:0000256" key="2">
    <source>
        <dbReference type="ARBA" id="ARBA00022664"/>
    </source>
</evidence>
<dbReference type="SMART" id="SM00360">
    <property type="entry name" value="RRM"/>
    <property type="match status" value="2"/>
</dbReference>
<feature type="region of interest" description="Disordered" evidence="7">
    <location>
        <begin position="77"/>
        <end position="139"/>
    </location>
</feature>
<dbReference type="PANTHER" id="PTHR23003:SF62">
    <property type="entry name" value="SERINE_ARGININE (SR)-TYPE SHUTTLING MRNA BINDING PROTEIN NPL3"/>
    <property type="match status" value="1"/>
</dbReference>
<feature type="compositionally biased region" description="Gly residues" evidence="7">
    <location>
        <begin position="203"/>
        <end position="216"/>
    </location>
</feature>
<evidence type="ECO:0000256" key="7">
    <source>
        <dbReference type="SAM" id="MobiDB-lite"/>
    </source>
</evidence>
<dbReference type="GO" id="GO:0006397">
    <property type="term" value="P:mRNA processing"/>
    <property type="evidence" value="ECO:0007669"/>
    <property type="project" value="UniProtKB-KW"/>
</dbReference>
<evidence type="ECO:0000313" key="9">
    <source>
        <dbReference type="Proteomes" id="UP000887575"/>
    </source>
</evidence>
<dbReference type="InterPro" id="IPR012677">
    <property type="entry name" value="Nucleotide-bd_a/b_plait_sf"/>
</dbReference>
<dbReference type="Proteomes" id="UP000887575">
    <property type="component" value="Unassembled WGS sequence"/>
</dbReference>
<dbReference type="InterPro" id="IPR000504">
    <property type="entry name" value="RRM_dom"/>
</dbReference>
<name>A0AAF3ET77_9BILA</name>
<accession>A0AAF3ET77</accession>
<dbReference type="Gene3D" id="3.30.70.330">
    <property type="match status" value="2"/>
</dbReference>
<keyword evidence="9" id="KW-1185">Reference proteome</keyword>
<dbReference type="InterPro" id="IPR050374">
    <property type="entry name" value="RRT5_SRSF_SR"/>
</dbReference>
<dbReference type="GO" id="GO:0003729">
    <property type="term" value="F:mRNA binding"/>
    <property type="evidence" value="ECO:0007669"/>
    <property type="project" value="TreeGrafter"/>
</dbReference>
<keyword evidence="2" id="KW-0507">mRNA processing</keyword>
<dbReference type="GO" id="GO:0005737">
    <property type="term" value="C:cytoplasm"/>
    <property type="evidence" value="ECO:0007669"/>
    <property type="project" value="TreeGrafter"/>
</dbReference>
<protein>
    <submittedName>
        <fullName evidence="10">RRM domain-containing protein</fullName>
    </submittedName>
</protein>
<comment type="subcellular location">
    <subcellularLocation>
        <location evidence="1">Nucleus</location>
    </subcellularLocation>
</comment>
<feature type="compositionally biased region" description="Basic and acidic residues" evidence="7">
    <location>
        <begin position="92"/>
        <end position="114"/>
    </location>
</feature>